<comment type="caution">
    <text evidence="1">The sequence shown here is derived from an EMBL/GenBank/DDBJ whole genome shotgun (WGS) entry which is preliminary data.</text>
</comment>
<organism evidence="1 2">
    <name type="scientific">Penicillium cosmopolitanum</name>
    <dbReference type="NCBI Taxonomy" id="1131564"/>
    <lineage>
        <taxon>Eukaryota</taxon>
        <taxon>Fungi</taxon>
        <taxon>Dikarya</taxon>
        <taxon>Ascomycota</taxon>
        <taxon>Pezizomycotina</taxon>
        <taxon>Eurotiomycetes</taxon>
        <taxon>Eurotiomycetidae</taxon>
        <taxon>Eurotiales</taxon>
        <taxon>Aspergillaceae</taxon>
        <taxon>Penicillium</taxon>
    </lineage>
</organism>
<evidence type="ECO:0000313" key="1">
    <source>
        <dbReference type="EMBL" id="KAJ5376554.1"/>
    </source>
</evidence>
<dbReference type="GeneID" id="81377057"/>
<accession>A0A9W9VDB6</accession>
<sequence>MSQSQLNEKTEKLTSLLQDWIEGLPQQIRPQEPLLCLDYHQLVCVTALHYTYFQLIIAINSPLLRFLGTDCQESTSRGVQYCVTAARALVALLDYHDNGHPFSKYDTFSPAELGYSQLIVSYLLHHVCWGIDLLCINILQCKAPSVICDLELIRRVEDFFQRRQPHFEDCHTYIAIKGLLNVISRTVQHPQILDTELDRNFQLNSARPFSSTYDQHDPNV</sequence>
<gene>
    <name evidence="1" type="ORF">N7509_013440</name>
</gene>
<dbReference type="RefSeq" id="XP_056481584.1">
    <property type="nucleotide sequence ID" value="XM_056638077.1"/>
</dbReference>
<name>A0A9W9VDB6_9EURO</name>
<dbReference type="AlphaFoldDB" id="A0A9W9VDB6"/>
<evidence type="ECO:0000313" key="2">
    <source>
        <dbReference type="Proteomes" id="UP001147747"/>
    </source>
</evidence>
<dbReference type="CDD" id="cd12148">
    <property type="entry name" value="fungal_TF_MHR"/>
    <property type="match status" value="1"/>
</dbReference>
<dbReference type="GO" id="GO:0003677">
    <property type="term" value="F:DNA binding"/>
    <property type="evidence" value="ECO:0007669"/>
    <property type="project" value="UniProtKB-KW"/>
</dbReference>
<dbReference type="Proteomes" id="UP001147747">
    <property type="component" value="Unassembled WGS sequence"/>
</dbReference>
<keyword evidence="1" id="KW-0238">DNA-binding</keyword>
<protein>
    <submittedName>
        <fullName evidence="1">Zn2/Cys6 DNA-binding protein</fullName>
    </submittedName>
</protein>
<reference evidence="1" key="1">
    <citation type="submission" date="2022-12" db="EMBL/GenBank/DDBJ databases">
        <authorList>
            <person name="Petersen C."/>
        </authorList>
    </citation>
    <scope>NUCLEOTIDE SEQUENCE</scope>
    <source>
        <strain evidence="1">IBT 29677</strain>
    </source>
</reference>
<reference evidence="1" key="2">
    <citation type="journal article" date="2023" name="IMA Fungus">
        <title>Comparative genomic study of the Penicillium genus elucidates a diverse pangenome and 15 lateral gene transfer events.</title>
        <authorList>
            <person name="Petersen C."/>
            <person name="Sorensen T."/>
            <person name="Nielsen M.R."/>
            <person name="Sondergaard T.E."/>
            <person name="Sorensen J.L."/>
            <person name="Fitzpatrick D.A."/>
            <person name="Frisvad J.C."/>
            <person name="Nielsen K.L."/>
        </authorList>
    </citation>
    <scope>NUCLEOTIDE SEQUENCE</scope>
    <source>
        <strain evidence="1">IBT 29677</strain>
    </source>
</reference>
<dbReference type="OrthoDB" id="4116913at2759"/>
<proteinExistence type="predicted"/>
<keyword evidence="2" id="KW-1185">Reference proteome</keyword>
<dbReference type="EMBL" id="JAPZBU010000012">
    <property type="protein sequence ID" value="KAJ5376554.1"/>
    <property type="molecule type" value="Genomic_DNA"/>
</dbReference>